<accession>A0A1E5VHH6</accession>
<sequence>MKHIRLTVRAPSQKKIQDAIHFNLVPGNDHMHAMVSSSFIYNL</sequence>
<name>A0A1E5VHH6_9POAL</name>
<protein>
    <submittedName>
        <fullName evidence="1">Uncharacterized protein</fullName>
    </submittedName>
</protein>
<comment type="caution">
    <text evidence="1">The sequence shown here is derived from an EMBL/GenBank/DDBJ whole genome shotgun (WGS) entry which is preliminary data.</text>
</comment>
<organism evidence="1 2">
    <name type="scientific">Dichanthelium oligosanthes</name>
    <dbReference type="NCBI Taxonomy" id="888268"/>
    <lineage>
        <taxon>Eukaryota</taxon>
        <taxon>Viridiplantae</taxon>
        <taxon>Streptophyta</taxon>
        <taxon>Embryophyta</taxon>
        <taxon>Tracheophyta</taxon>
        <taxon>Spermatophyta</taxon>
        <taxon>Magnoliopsida</taxon>
        <taxon>Liliopsida</taxon>
        <taxon>Poales</taxon>
        <taxon>Poaceae</taxon>
        <taxon>PACMAD clade</taxon>
        <taxon>Panicoideae</taxon>
        <taxon>Panicodae</taxon>
        <taxon>Paniceae</taxon>
        <taxon>Dichantheliinae</taxon>
        <taxon>Dichanthelium</taxon>
    </lineage>
</organism>
<evidence type="ECO:0000313" key="1">
    <source>
        <dbReference type="EMBL" id="OEL24588.1"/>
    </source>
</evidence>
<dbReference type="EMBL" id="LWDX02039344">
    <property type="protein sequence ID" value="OEL24588.1"/>
    <property type="molecule type" value="Genomic_DNA"/>
</dbReference>
<dbReference type="Proteomes" id="UP000095767">
    <property type="component" value="Unassembled WGS sequence"/>
</dbReference>
<evidence type="ECO:0000313" key="2">
    <source>
        <dbReference type="Proteomes" id="UP000095767"/>
    </source>
</evidence>
<proteinExistence type="predicted"/>
<reference evidence="1 2" key="1">
    <citation type="submission" date="2016-09" db="EMBL/GenBank/DDBJ databases">
        <title>The draft genome of Dichanthelium oligosanthes: A C3 panicoid grass species.</title>
        <authorList>
            <person name="Studer A.J."/>
            <person name="Schnable J.C."/>
            <person name="Brutnell T.P."/>
        </authorList>
    </citation>
    <scope>NUCLEOTIDE SEQUENCE [LARGE SCALE GENOMIC DNA]</scope>
    <source>
        <strain evidence="2">cv. Kellogg 1175</strain>
        <tissue evidence="1">Leaf</tissue>
    </source>
</reference>
<gene>
    <name evidence="1" type="ORF">BAE44_0014392</name>
</gene>
<keyword evidence="2" id="KW-1185">Reference proteome</keyword>
<dbReference type="AlphaFoldDB" id="A0A1E5VHH6"/>